<protein>
    <submittedName>
        <fullName evidence="2">Acetyltransferase (GNAT) family protein</fullName>
    </submittedName>
</protein>
<name>A0A366DVH1_9BACI</name>
<dbReference type="GO" id="GO:0016747">
    <property type="term" value="F:acyltransferase activity, transferring groups other than amino-acyl groups"/>
    <property type="evidence" value="ECO:0007669"/>
    <property type="project" value="InterPro"/>
</dbReference>
<sequence length="139" mass="16340">MKISQSNTQADSKYIREQLIAYNRGKLPKELLTDKETINFNVYNDMNKMVAGLTSTMFWGRVHVDFLWVDEKVRHQGYGSELLQKIEAYARDKNCTMIHLDTFSFQAPNFYLKNGYEIFGKIEDSPKGYDQYFLSKKLK</sequence>
<evidence type="ECO:0000313" key="3">
    <source>
        <dbReference type="Proteomes" id="UP000252254"/>
    </source>
</evidence>
<keyword evidence="3" id="KW-1185">Reference proteome</keyword>
<dbReference type="RefSeq" id="WP_113869874.1">
    <property type="nucleotide sequence ID" value="NZ_BAABQN010000010.1"/>
</dbReference>
<feature type="domain" description="N-acetyltransferase" evidence="1">
    <location>
        <begin position="1"/>
        <end position="139"/>
    </location>
</feature>
<reference evidence="2 3" key="1">
    <citation type="submission" date="2018-06" db="EMBL/GenBank/DDBJ databases">
        <title>Genomic Encyclopedia of Type Strains, Phase IV (KMG-IV): sequencing the most valuable type-strain genomes for metagenomic binning, comparative biology and taxonomic classification.</title>
        <authorList>
            <person name="Goeker M."/>
        </authorList>
    </citation>
    <scope>NUCLEOTIDE SEQUENCE [LARGE SCALE GENOMIC DNA]</scope>
    <source>
        <strain evidence="2 3">DSM 15140</strain>
    </source>
</reference>
<evidence type="ECO:0000313" key="2">
    <source>
        <dbReference type="EMBL" id="RBO93509.1"/>
    </source>
</evidence>
<dbReference type="Gene3D" id="3.40.630.30">
    <property type="match status" value="1"/>
</dbReference>
<dbReference type="AlphaFoldDB" id="A0A366DVH1"/>
<dbReference type="PROSITE" id="PS51186">
    <property type="entry name" value="GNAT"/>
    <property type="match status" value="1"/>
</dbReference>
<accession>A0A366DVH1</accession>
<evidence type="ECO:0000259" key="1">
    <source>
        <dbReference type="PROSITE" id="PS51186"/>
    </source>
</evidence>
<keyword evidence="2" id="KW-0808">Transferase</keyword>
<gene>
    <name evidence="2" type="ORF">DES48_11117</name>
</gene>
<dbReference type="SUPFAM" id="SSF55729">
    <property type="entry name" value="Acyl-CoA N-acyltransferases (Nat)"/>
    <property type="match status" value="1"/>
</dbReference>
<dbReference type="InterPro" id="IPR016181">
    <property type="entry name" value="Acyl_CoA_acyltransferase"/>
</dbReference>
<proteinExistence type="predicted"/>
<dbReference type="InterPro" id="IPR000182">
    <property type="entry name" value="GNAT_dom"/>
</dbReference>
<dbReference type="STRING" id="200904.GCA_900168775_02727"/>
<dbReference type="Pfam" id="PF00583">
    <property type="entry name" value="Acetyltransf_1"/>
    <property type="match status" value="1"/>
</dbReference>
<dbReference type="CDD" id="cd04301">
    <property type="entry name" value="NAT_SF"/>
    <property type="match status" value="1"/>
</dbReference>
<dbReference type="Proteomes" id="UP000252254">
    <property type="component" value="Unassembled WGS sequence"/>
</dbReference>
<comment type="caution">
    <text evidence="2">The sequence shown here is derived from an EMBL/GenBank/DDBJ whole genome shotgun (WGS) entry which is preliminary data.</text>
</comment>
<dbReference type="OrthoDB" id="9787920at2"/>
<dbReference type="EMBL" id="QNRI01000011">
    <property type="protein sequence ID" value="RBO93509.1"/>
    <property type="molecule type" value="Genomic_DNA"/>
</dbReference>
<organism evidence="2 3">
    <name type="scientific">Paraliobacillus ryukyuensis</name>
    <dbReference type="NCBI Taxonomy" id="200904"/>
    <lineage>
        <taxon>Bacteria</taxon>
        <taxon>Bacillati</taxon>
        <taxon>Bacillota</taxon>
        <taxon>Bacilli</taxon>
        <taxon>Bacillales</taxon>
        <taxon>Bacillaceae</taxon>
        <taxon>Paraliobacillus</taxon>
    </lineage>
</organism>